<dbReference type="PANTHER" id="PTHR15657">
    <property type="entry name" value="THYROID TRANSCRIPTION FACTOR 1-ASSOCIATED PROTEIN 26"/>
    <property type="match status" value="1"/>
</dbReference>
<feature type="compositionally biased region" description="Basic and acidic residues" evidence="1">
    <location>
        <begin position="131"/>
        <end position="146"/>
    </location>
</feature>
<feature type="compositionally biased region" description="Basic and acidic residues" evidence="1">
    <location>
        <begin position="85"/>
        <end position="95"/>
    </location>
</feature>
<comment type="caution">
    <text evidence="2">The sequence shown here is derived from an EMBL/GenBank/DDBJ whole genome shotgun (WGS) entry which is preliminary data.</text>
</comment>
<dbReference type="EMBL" id="JAYRBN010000025">
    <property type="protein sequence ID" value="KAL2750194.1"/>
    <property type="molecule type" value="Genomic_DNA"/>
</dbReference>
<evidence type="ECO:0000256" key="1">
    <source>
        <dbReference type="SAM" id="MobiDB-lite"/>
    </source>
</evidence>
<dbReference type="InterPro" id="IPR013730">
    <property type="entry name" value="Fyv7/TAP26"/>
</dbReference>
<evidence type="ECO:0000313" key="3">
    <source>
        <dbReference type="Proteomes" id="UP001607303"/>
    </source>
</evidence>
<dbReference type="Pfam" id="PF08524">
    <property type="entry name" value="rRNA_processing"/>
    <property type="match status" value="1"/>
</dbReference>
<accession>A0ABD2CZW3</accession>
<keyword evidence="3" id="KW-1185">Reference proteome</keyword>
<feature type="region of interest" description="Disordered" evidence="1">
    <location>
        <begin position="74"/>
        <end position="98"/>
    </location>
</feature>
<name>A0ABD2CZW3_VESMC</name>
<organism evidence="2 3">
    <name type="scientific">Vespula maculifrons</name>
    <name type="common">Eastern yellow jacket</name>
    <name type="synonym">Wasp</name>
    <dbReference type="NCBI Taxonomy" id="7453"/>
    <lineage>
        <taxon>Eukaryota</taxon>
        <taxon>Metazoa</taxon>
        <taxon>Ecdysozoa</taxon>
        <taxon>Arthropoda</taxon>
        <taxon>Hexapoda</taxon>
        <taxon>Insecta</taxon>
        <taxon>Pterygota</taxon>
        <taxon>Neoptera</taxon>
        <taxon>Endopterygota</taxon>
        <taxon>Hymenoptera</taxon>
        <taxon>Apocrita</taxon>
        <taxon>Aculeata</taxon>
        <taxon>Vespoidea</taxon>
        <taxon>Vespidae</taxon>
        <taxon>Vespinae</taxon>
        <taxon>Vespula</taxon>
    </lineage>
</organism>
<feature type="compositionally biased region" description="Polar residues" evidence="1">
    <location>
        <begin position="147"/>
        <end position="156"/>
    </location>
</feature>
<reference evidence="2 3" key="1">
    <citation type="journal article" date="2024" name="Ann. Entomol. Soc. Am.">
        <title>Genomic analyses of the southern and eastern yellowjacket wasps (Hymenoptera: Vespidae) reveal evolutionary signatures of social life.</title>
        <authorList>
            <person name="Catto M.A."/>
            <person name="Caine P.B."/>
            <person name="Orr S.E."/>
            <person name="Hunt B.G."/>
            <person name="Goodisman M.A.D."/>
        </authorList>
    </citation>
    <scope>NUCLEOTIDE SEQUENCE [LARGE SCALE GENOMIC DNA]</scope>
    <source>
        <strain evidence="2">232</strain>
        <tissue evidence="2">Head and thorax</tissue>
    </source>
</reference>
<feature type="region of interest" description="Disordered" evidence="1">
    <location>
        <begin position="131"/>
        <end position="168"/>
    </location>
</feature>
<dbReference type="PANTHER" id="PTHR15657:SF1">
    <property type="entry name" value="THYROID TRANSCRIPTION FACTOR 1-ASSOCIATED PROTEIN 26"/>
    <property type="match status" value="1"/>
</dbReference>
<evidence type="ECO:0000313" key="2">
    <source>
        <dbReference type="EMBL" id="KAL2750194.1"/>
    </source>
</evidence>
<sequence length="230" mass="26864">MPDRGLFRRMGRLRKSGLLRSAAARGAPCRWVLAALCRPLALPATASGGGKRVDGIKTHAFNLDAIMKRRENEVERKPTFNNDSKTSKNEKNAFDKRKHRLKKYSNRYKVDQWQERRKRAVLRGYYKETSKDRCARQKGTETKVETRSGNSDSSGPKKSPSFFDVARKEYERKKEETLRVKAEREEALRKYKERKMQAYKKLSKRTKKGQPVMKDRIELLLQKIQQDKAN</sequence>
<dbReference type="AlphaFoldDB" id="A0ABD2CZW3"/>
<gene>
    <name evidence="2" type="ORF">V1477_001690</name>
</gene>
<protein>
    <submittedName>
        <fullName evidence="2">rRNA-processing protein FYV7 isoform X2</fullName>
    </submittedName>
</protein>
<proteinExistence type="predicted"/>
<dbReference type="Proteomes" id="UP001607303">
    <property type="component" value="Unassembled WGS sequence"/>
</dbReference>